<dbReference type="EMBL" id="JH126400">
    <property type="protein sequence ID" value="EGX94101.1"/>
    <property type="molecule type" value="Genomic_DNA"/>
</dbReference>
<feature type="region of interest" description="Disordered" evidence="1">
    <location>
        <begin position="789"/>
        <end position="877"/>
    </location>
</feature>
<evidence type="ECO:0000313" key="2">
    <source>
        <dbReference type="EMBL" id="EGX94101.1"/>
    </source>
</evidence>
<sequence>MYGLYKYITAPPLKSWHQPGQPIFGNPSIQILELFLSRFSFLTTSYHVPILAIATLYPYRSPCTTLSRPVGQAITIASRNSLASATPRNTLRSTGPTHDHLVQRCYHASSLIHLAPIANRVCTPLGLFVHPPNRGLPMTMPQTLTPESAPASPTRRDKVATSTSPIRQPGASPTRSKMVVSDCMRKRTDSISDAIRAAAANTRSKCDDASSPLVPVGEMQPLHTGTVLANTKMVHPKPISRVLPADITSRPGTASSVAQLEMTAQQLSMTSSIDDAIRDLHGELKRSDSRRSSILAATLKTGDETGLAAPSQLKRHLSSTSSIVSTNIAARQGGYSPAAFVKSPSASGSGRLIPGSLTAASPSEAEDASLLSRHGPGKSSVRSVRSSKLSLADISESEPISLTQTVLDEADNAPPLELEPTVHEAAAHKDEGNHKPTTNAFHEMMQGWAVQQPAVSYSTERNRDDATMLDREPRPDTSHSQDTFHQAQVAFFDFDGVHCPDHGTGTNNHSFDEERLPIARGYVAVDQHMDGLDDHIFNLAPLQLPRGPPQPPTFSYGDDSVSPPPPPVGLVRPQSFFDPASGVQMNYYPARVPATLNIPPKLSNKPKALQRNTRQSKVLSVMMSGTQQTVSSDAARRASAMPILGSTTELADPRPAKERHHERRPSFLPLSPEEMQKINEPLAETVEPPALAQESCDNLASTLRIPKRITEPKTVEKRKSRMSIMGNIPSQLRASAYFDSPAITADIEAKNGSAMNALDDILDAGVSAPVGAFTDHLFAGKLGSEIYGTTKRPSHASSPSLPPASSENGGKKRSSWMALGRRSHSRNSQDISKLHSGSNSPHLTGEADSDHVRQMPTSSLEHNGEEPIGGEEENEEALEEYVGVPSTLLAELQIRKQQQKDRIQNNIHLAHGTQATLLELDTVAETQRNDRKSKRVNLLWEDPEAHLDQNGSDDEDIPLAIIAARQQGAKNMADLERPIGLIEKREIEENEPLSKRRARLQGWDNSFFAPRPQSMLMAPTRLGDTRPRQSMISLNLLAPEDVEGETLADRRKRLASNVEQDKGLTLPPARPVSAAFSAELLSQFDPTEAGKLEGSADGKDTKVVNGAPEEEETLGQRRRRLQAEKMARQQEMAHGVTAAGSTGHHKDRRTSLASVLSVHPRKSPDLRVQEQIQRREQEERIARENEAKMSAMRLQMPSTLSVPGAVQKGGFYNGAYNNGYGGRGGYQRPVSAQVVGQGQLNRPNSIAFNHGPQQGVYVNPYAGRSTHTLGAMHVYNGANGVYGGMQPNNQMQMPHNPGSMDRVESWRQGVFP</sequence>
<protein>
    <submittedName>
        <fullName evidence="2">Uncharacterized protein</fullName>
    </submittedName>
</protein>
<proteinExistence type="predicted"/>
<feature type="compositionally biased region" description="Basic and acidic residues" evidence="1">
    <location>
        <begin position="1088"/>
        <end position="1102"/>
    </location>
</feature>
<feature type="compositionally biased region" description="Polar residues" evidence="1">
    <location>
        <begin position="160"/>
        <end position="175"/>
    </location>
</feature>
<dbReference type="GeneID" id="18164399"/>
<name>G3J9C2_CORMM</name>
<organism evidence="2 3">
    <name type="scientific">Cordyceps militaris (strain CM01)</name>
    <name type="common">Caterpillar fungus</name>
    <dbReference type="NCBI Taxonomy" id="983644"/>
    <lineage>
        <taxon>Eukaryota</taxon>
        <taxon>Fungi</taxon>
        <taxon>Dikarya</taxon>
        <taxon>Ascomycota</taxon>
        <taxon>Pezizomycotina</taxon>
        <taxon>Sordariomycetes</taxon>
        <taxon>Hypocreomycetidae</taxon>
        <taxon>Hypocreales</taxon>
        <taxon>Cordycipitaceae</taxon>
        <taxon>Cordyceps</taxon>
    </lineage>
</organism>
<feature type="compositionally biased region" description="Acidic residues" evidence="1">
    <location>
        <begin position="868"/>
        <end position="877"/>
    </location>
</feature>
<feature type="compositionally biased region" description="Low complexity" evidence="1">
    <location>
        <begin position="795"/>
        <end position="806"/>
    </location>
</feature>
<dbReference type="OrthoDB" id="5288142at2759"/>
<dbReference type="RefSeq" id="XP_006667587.1">
    <property type="nucleotide sequence ID" value="XM_006667524.1"/>
</dbReference>
<accession>G3J9C2</accession>
<feature type="compositionally biased region" description="Polar residues" evidence="1">
    <location>
        <begin position="826"/>
        <end position="842"/>
    </location>
</feature>
<evidence type="ECO:0000256" key="1">
    <source>
        <dbReference type="SAM" id="MobiDB-lite"/>
    </source>
</evidence>
<dbReference type="KEGG" id="cmt:CCM_02372"/>
<gene>
    <name evidence="2" type="ORF">CCM_02372</name>
</gene>
<dbReference type="OMA" id="DGAHCET"/>
<dbReference type="InParanoid" id="G3J9C2"/>
<dbReference type="VEuPathDB" id="FungiDB:CCM_02372"/>
<dbReference type="Proteomes" id="UP000001610">
    <property type="component" value="Unassembled WGS sequence"/>
</dbReference>
<feature type="region of interest" description="Disordered" evidence="1">
    <location>
        <begin position="1088"/>
        <end position="1171"/>
    </location>
</feature>
<evidence type="ECO:0000313" key="3">
    <source>
        <dbReference type="Proteomes" id="UP000001610"/>
    </source>
</evidence>
<dbReference type="STRING" id="983644.G3J9C2"/>
<reference evidence="2 3" key="1">
    <citation type="journal article" date="2011" name="Genome Biol.">
        <title>Genome sequence of the insect pathogenic fungus Cordyceps militaris, a valued traditional Chinese medicine.</title>
        <authorList>
            <person name="Zheng P."/>
            <person name="Xia Y."/>
            <person name="Xiao G."/>
            <person name="Xiong C."/>
            <person name="Hu X."/>
            <person name="Zhang S."/>
            <person name="Zheng H."/>
            <person name="Huang Y."/>
            <person name="Zhou Y."/>
            <person name="Wang S."/>
            <person name="Zhao G.P."/>
            <person name="Liu X."/>
            <person name="St Leger R.J."/>
            <person name="Wang C."/>
        </authorList>
    </citation>
    <scope>NUCLEOTIDE SEQUENCE [LARGE SCALE GENOMIC DNA]</scope>
    <source>
        <strain evidence="2 3">CM01</strain>
    </source>
</reference>
<feature type="region of interest" description="Disordered" evidence="1">
    <location>
        <begin position="352"/>
        <end position="384"/>
    </location>
</feature>
<feature type="compositionally biased region" description="Basic and acidic residues" evidence="1">
    <location>
        <begin position="1162"/>
        <end position="1171"/>
    </location>
</feature>
<keyword evidence="3" id="KW-1185">Reference proteome</keyword>
<dbReference type="eggNOG" id="ENOG502SA0I">
    <property type="taxonomic scope" value="Eukaryota"/>
</dbReference>
<feature type="region of interest" description="Disordered" evidence="1">
    <location>
        <begin position="140"/>
        <end position="179"/>
    </location>
</feature>
<dbReference type="HOGENOM" id="CLU_001373_1_1_1"/>